<dbReference type="PANTHER" id="PTHR34512:SF30">
    <property type="entry name" value="OUTER MEMBRANE PROTEIN ASSEMBLY FACTOR BAMB"/>
    <property type="match status" value="1"/>
</dbReference>
<evidence type="ECO:0000256" key="1">
    <source>
        <dbReference type="SAM" id="MobiDB-lite"/>
    </source>
</evidence>
<evidence type="ECO:0000259" key="3">
    <source>
        <dbReference type="Pfam" id="PF13360"/>
    </source>
</evidence>
<dbReference type="Proteomes" id="UP000593758">
    <property type="component" value="Chromosome"/>
</dbReference>
<dbReference type="EMBL" id="CP063169">
    <property type="protein sequence ID" value="QOR69620.1"/>
    <property type="molecule type" value="Genomic_DNA"/>
</dbReference>
<protein>
    <submittedName>
        <fullName evidence="4">PQQ-binding-like beta-propeller repeat protein</fullName>
    </submittedName>
</protein>
<evidence type="ECO:0000313" key="4">
    <source>
        <dbReference type="EMBL" id="QOR69620.1"/>
    </source>
</evidence>
<feature type="compositionally biased region" description="Basic and acidic residues" evidence="1">
    <location>
        <begin position="9"/>
        <end position="19"/>
    </location>
</feature>
<keyword evidence="2" id="KW-0812">Transmembrane</keyword>
<dbReference type="Pfam" id="PF13360">
    <property type="entry name" value="PQQ_2"/>
    <property type="match status" value="2"/>
</dbReference>
<name>A0A7M1SQ17_9MICO</name>
<dbReference type="Gene3D" id="2.40.10.480">
    <property type="match status" value="1"/>
</dbReference>
<dbReference type="RefSeq" id="WP_193496127.1">
    <property type="nucleotide sequence ID" value="NZ_CP063169.1"/>
</dbReference>
<keyword evidence="2" id="KW-1133">Transmembrane helix</keyword>
<proteinExistence type="predicted"/>
<keyword evidence="5" id="KW-1185">Reference proteome</keyword>
<dbReference type="Gene3D" id="2.130.10.10">
    <property type="entry name" value="YVTN repeat-like/Quinoprotein amine dehydrogenase"/>
    <property type="match status" value="1"/>
</dbReference>
<feature type="region of interest" description="Disordered" evidence="1">
    <location>
        <begin position="1"/>
        <end position="22"/>
    </location>
</feature>
<dbReference type="KEGG" id="halt:IM660_13170"/>
<accession>A0A7M1SQ17</accession>
<dbReference type="AlphaFoldDB" id="A0A7M1SQ17"/>
<dbReference type="InterPro" id="IPR011047">
    <property type="entry name" value="Quinoprotein_ADH-like_sf"/>
</dbReference>
<dbReference type="SUPFAM" id="SSF50998">
    <property type="entry name" value="Quinoprotein alcohol dehydrogenase-like"/>
    <property type="match status" value="1"/>
</dbReference>
<organism evidence="4 5">
    <name type="scientific">Ruania alkalisoli</name>
    <dbReference type="NCBI Taxonomy" id="2779775"/>
    <lineage>
        <taxon>Bacteria</taxon>
        <taxon>Bacillati</taxon>
        <taxon>Actinomycetota</taxon>
        <taxon>Actinomycetes</taxon>
        <taxon>Micrococcales</taxon>
        <taxon>Ruaniaceae</taxon>
        <taxon>Ruania</taxon>
    </lineage>
</organism>
<feature type="transmembrane region" description="Helical" evidence="2">
    <location>
        <begin position="27"/>
        <end position="50"/>
    </location>
</feature>
<dbReference type="PANTHER" id="PTHR34512">
    <property type="entry name" value="CELL SURFACE PROTEIN"/>
    <property type="match status" value="1"/>
</dbReference>
<gene>
    <name evidence="4" type="ORF">IM660_13170</name>
</gene>
<sequence>MPDACRPGYGDHVHEEGNSKPRRHHRALLTVGAAVALFLVIALVLARMLITGASDSASDDGPGSTTPPQLDTAWVITPSEAAGTDAVGEFILGTDNAFTGPPFITTDEAWVALAGPEDARQASVVLGIDPQTGATMWKHDVPSGLCGAEAVNGAVGCVYRSDDGWAVLVIDAATGEIIAEGPATALASVHTVSFSETGLLVVGEGRRIALTMVAYDGSLIWQEKFADIPGSERMFDTFLQEQMNGEDNAEPALERPRWRTLTGPHVLLWSTPGVAVINTETGDVIAHECRRATASEDHYYCATDDGIVRHELDGTPSWTLPHLDLVSPPDTTPARPVAVDAQNQVVAVDWDSPQAQGPVIALELRADDFRLPPLAGGTPEHYTVQGENTLVALETTSDAVRWQLDISDYLGSDVVAVGDVLVIDSSPMLGIDANTGEVLWERTTYIGLYLHVIADETLATLGFDELARFELP</sequence>
<reference evidence="4 5" key="1">
    <citation type="submission" date="2020-10" db="EMBL/GenBank/DDBJ databases">
        <title>Haloactinobacterium sp. RN3S43, a bacterium isolated from saline soil.</title>
        <authorList>
            <person name="Sun J.-Q."/>
        </authorList>
    </citation>
    <scope>NUCLEOTIDE SEQUENCE [LARGE SCALE GENOMIC DNA]</scope>
    <source>
        <strain evidence="4 5">RN3S43</strain>
    </source>
</reference>
<keyword evidence="2" id="KW-0472">Membrane</keyword>
<dbReference type="InterPro" id="IPR015943">
    <property type="entry name" value="WD40/YVTN_repeat-like_dom_sf"/>
</dbReference>
<feature type="domain" description="Pyrrolo-quinoline quinone repeat" evidence="3">
    <location>
        <begin position="107"/>
        <end position="232"/>
    </location>
</feature>
<feature type="domain" description="Pyrrolo-quinoline quinone repeat" evidence="3">
    <location>
        <begin position="293"/>
        <end position="441"/>
    </location>
</feature>
<evidence type="ECO:0000256" key="2">
    <source>
        <dbReference type="SAM" id="Phobius"/>
    </source>
</evidence>
<dbReference type="InterPro" id="IPR002372">
    <property type="entry name" value="PQQ_rpt_dom"/>
</dbReference>
<evidence type="ECO:0000313" key="5">
    <source>
        <dbReference type="Proteomes" id="UP000593758"/>
    </source>
</evidence>